<keyword evidence="2" id="KW-1185">Reference proteome</keyword>
<protein>
    <submittedName>
        <fullName evidence="1">Uncharacterized protein</fullName>
    </submittedName>
</protein>
<dbReference type="EMBL" id="JANHOG010000102">
    <property type="protein sequence ID" value="KAJ3558226.1"/>
    <property type="molecule type" value="Genomic_DNA"/>
</dbReference>
<evidence type="ECO:0000313" key="2">
    <source>
        <dbReference type="Proteomes" id="UP001148662"/>
    </source>
</evidence>
<organism evidence="1 2">
    <name type="scientific">Phlebia brevispora</name>
    <dbReference type="NCBI Taxonomy" id="194682"/>
    <lineage>
        <taxon>Eukaryota</taxon>
        <taxon>Fungi</taxon>
        <taxon>Dikarya</taxon>
        <taxon>Basidiomycota</taxon>
        <taxon>Agaricomycotina</taxon>
        <taxon>Agaricomycetes</taxon>
        <taxon>Polyporales</taxon>
        <taxon>Meruliaceae</taxon>
        <taxon>Phlebia</taxon>
    </lineage>
</organism>
<name>A0ACC1TCS5_9APHY</name>
<reference evidence="1" key="1">
    <citation type="submission" date="2022-07" db="EMBL/GenBank/DDBJ databases">
        <title>Genome Sequence of Phlebia brevispora.</title>
        <authorList>
            <person name="Buettner E."/>
        </authorList>
    </citation>
    <scope>NUCLEOTIDE SEQUENCE</scope>
    <source>
        <strain evidence="1">MPL23</strain>
    </source>
</reference>
<comment type="caution">
    <text evidence="1">The sequence shown here is derived from an EMBL/GenBank/DDBJ whole genome shotgun (WGS) entry which is preliminary data.</text>
</comment>
<accession>A0ACC1TCS5</accession>
<sequence>MHSSRCRAVGAAKMLFLALWFALIQSVHATYSAIQETTNIESICDCSSGMIPVPVDVEIPVDPTQGLNTTSLRRLHRVFSIFGEFCQPGTPSSNAEHVQLLLHGSTYTHQYWTFPMNGFQNYSYVAHACRQGQSTFSYDQLGVGLSERPVHSADIQIPTAAQIASLLAKGLKEGVITSLLGRGEQRFSKVIAIGHSQGSVVFNYVAITQPSLSGIAAMVLTGHIHDTGFLVSSSSSTPLPARDVDPARWGNLEPGYISTPDRSRFYSPDNSTFSSDVLMLDGLTKDTSTAWFTRDLPAVYVPAQGFTAPVVEMVGAMDQLHCFNTTTGVERCIEPALQVSEAPFWPDSRNFTTIVRAGSGHDLNLDFGASDTFQLLSTLVEELA</sequence>
<gene>
    <name evidence="1" type="ORF">NM688_g1050</name>
</gene>
<evidence type="ECO:0000313" key="1">
    <source>
        <dbReference type="EMBL" id="KAJ3558226.1"/>
    </source>
</evidence>
<dbReference type="Proteomes" id="UP001148662">
    <property type="component" value="Unassembled WGS sequence"/>
</dbReference>
<proteinExistence type="predicted"/>